<proteinExistence type="predicted"/>
<evidence type="ECO:0000313" key="2">
    <source>
        <dbReference type="Proteomes" id="UP000229847"/>
    </source>
</evidence>
<organism evidence="1 2">
    <name type="scientific">Candidatus Woesebacteria bacterium CG22_combo_CG10-13_8_21_14_all_39_10</name>
    <dbReference type="NCBI Taxonomy" id="1975059"/>
    <lineage>
        <taxon>Bacteria</taxon>
        <taxon>Candidatus Woeseibacteriota</taxon>
    </lineage>
</organism>
<dbReference type="Proteomes" id="UP000229847">
    <property type="component" value="Unassembled WGS sequence"/>
</dbReference>
<protein>
    <submittedName>
        <fullName evidence="1">Uncharacterized protein</fullName>
    </submittedName>
</protein>
<gene>
    <name evidence="1" type="ORF">COX03_03250</name>
</gene>
<dbReference type="EMBL" id="PCSW01000098">
    <property type="protein sequence ID" value="PIP57415.1"/>
    <property type="molecule type" value="Genomic_DNA"/>
</dbReference>
<accession>A0A2H0BIC4</accession>
<dbReference type="AlphaFoldDB" id="A0A2H0BIC4"/>
<reference evidence="1 2" key="1">
    <citation type="submission" date="2017-09" db="EMBL/GenBank/DDBJ databases">
        <title>Depth-based differentiation of microbial function through sediment-hosted aquifers and enrichment of novel symbionts in the deep terrestrial subsurface.</title>
        <authorList>
            <person name="Probst A.J."/>
            <person name="Ladd B."/>
            <person name="Jarett J.K."/>
            <person name="Geller-Mcgrath D.E."/>
            <person name="Sieber C.M."/>
            <person name="Emerson J.B."/>
            <person name="Anantharaman K."/>
            <person name="Thomas B.C."/>
            <person name="Malmstrom R."/>
            <person name="Stieglmeier M."/>
            <person name="Klingl A."/>
            <person name="Woyke T."/>
            <person name="Ryan C.M."/>
            <person name="Banfield J.F."/>
        </authorList>
    </citation>
    <scope>NUCLEOTIDE SEQUENCE [LARGE SCALE GENOMIC DNA]</scope>
    <source>
        <strain evidence="1">CG22_combo_CG10-13_8_21_14_all_39_10</strain>
    </source>
</reference>
<evidence type="ECO:0000313" key="1">
    <source>
        <dbReference type="EMBL" id="PIP57415.1"/>
    </source>
</evidence>
<name>A0A2H0BIC4_9BACT</name>
<comment type="caution">
    <text evidence="1">The sequence shown here is derived from an EMBL/GenBank/DDBJ whole genome shotgun (WGS) entry which is preliminary data.</text>
</comment>
<sequence>MTPEPDNVSRLIKRSVKGPLRFDENPQEVEPDQTVQVAIVVGRKVKVETPEGQVKVQGRARLIRTPKGLISIPGGEGASISVDDLGKLLNKESTLRVQSALHKDRERKKGKRQCK</sequence>